<keyword evidence="2" id="KW-0378">Hydrolase</keyword>
<dbReference type="OrthoDB" id="129547at2"/>
<dbReference type="HOGENOM" id="CLU_073833_1_1_0"/>
<gene>
    <name evidence="2" type="ordered locus">AciPR4_3371</name>
</gene>
<evidence type="ECO:0000259" key="1">
    <source>
        <dbReference type="Pfam" id="PF00182"/>
    </source>
</evidence>
<dbReference type="PANTHER" id="PTHR34408">
    <property type="entry name" value="FAMILY PROTEIN, PUTATIVE-RELATED"/>
    <property type="match status" value="1"/>
</dbReference>
<dbReference type="RefSeq" id="WP_013569856.1">
    <property type="nucleotide sequence ID" value="NC_014963.1"/>
</dbReference>
<reference evidence="2 3" key="1">
    <citation type="journal article" date="2012" name="Stand. Genomic Sci.">
        <title>Complete genome sequence of Terriglobus saanensis type strain SP1PR4(T), an Acidobacteria from tundra soil.</title>
        <authorList>
            <person name="Rawat S.R."/>
            <person name="Mannisto M.K."/>
            <person name="Starovoytov V."/>
            <person name="Goodwin L."/>
            <person name="Nolan M."/>
            <person name="Hauser L."/>
            <person name="Land M."/>
            <person name="Davenport K.W."/>
            <person name="Woyke T."/>
            <person name="Haggblom M.M."/>
        </authorList>
    </citation>
    <scope>NUCLEOTIDE SEQUENCE</scope>
    <source>
        <strain evidence="3">ATCC BAA-1853 / DSM 23119 / SP1PR4</strain>
    </source>
</reference>
<dbReference type="Proteomes" id="UP000006844">
    <property type="component" value="Chromosome"/>
</dbReference>
<name>E8V8T8_TERSS</name>
<dbReference type="PANTHER" id="PTHR34408:SF2">
    <property type="entry name" value="CELL WALL-BINDING PROTEIN YWSB"/>
    <property type="match status" value="1"/>
</dbReference>
<dbReference type="GO" id="GO:0006032">
    <property type="term" value="P:chitin catabolic process"/>
    <property type="evidence" value="ECO:0007669"/>
    <property type="project" value="InterPro"/>
</dbReference>
<evidence type="ECO:0000313" key="3">
    <source>
        <dbReference type="Proteomes" id="UP000006844"/>
    </source>
</evidence>
<dbReference type="InterPro" id="IPR052354">
    <property type="entry name" value="Cell_Wall_Dynamics_Protein"/>
</dbReference>
<dbReference type="InterPro" id="IPR000726">
    <property type="entry name" value="Glyco_hydro_19_cat"/>
</dbReference>
<dbReference type="EMBL" id="CP002467">
    <property type="protein sequence ID" value="ADV84125.1"/>
    <property type="molecule type" value="Genomic_DNA"/>
</dbReference>
<protein>
    <submittedName>
        <fullName evidence="2">Glycoside hydrolase family 19</fullName>
    </submittedName>
</protein>
<dbReference type="eggNOG" id="COG3179">
    <property type="taxonomic scope" value="Bacteria"/>
</dbReference>
<dbReference type="AlphaFoldDB" id="E8V8T8"/>
<proteinExistence type="predicted"/>
<feature type="domain" description="Glycoside hydrolase family 19 catalytic" evidence="1">
    <location>
        <begin position="79"/>
        <end position="140"/>
    </location>
</feature>
<dbReference type="STRING" id="401053.AciPR4_3371"/>
<dbReference type="InterPro" id="IPR023346">
    <property type="entry name" value="Lysozyme-like_dom_sf"/>
</dbReference>
<dbReference type="Gene3D" id="1.10.530.10">
    <property type="match status" value="1"/>
</dbReference>
<dbReference type="GO" id="GO:0016998">
    <property type="term" value="P:cell wall macromolecule catabolic process"/>
    <property type="evidence" value="ECO:0007669"/>
    <property type="project" value="InterPro"/>
</dbReference>
<dbReference type="Pfam" id="PF00182">
    <property type="entry name" value="Glyco_hydro_19"/>
    <property type="match status" value="1"/>
</dbReference>
<sequence>MTSVSLTPELLQRIMPHARAPWIAKYFPYLEQSMALYQIDTVLRKSHFLAQVAHESGELRYTEELASGRQYEGRKDLGNVQAGDGERFKGRGLLQLTGRAEYSAFSLACGTDLMTEDHPALLATEPALAMESAAWYWSVHRLNYFADVDELLAITRCINGGLNGLASREAYLARAKACLVPLEPLQIATLHGKADELFGQIAFVEAGLEAFRL</sequence>
<dbReference type="SUPFAM" id="SSF53955">
    <property type="entry name" value="Lysozyme-like"/>
    <property type="match status" value="1"/>
</dbReference>
<dbReference type="KEGG" id="tsa:AciPR4_3371"/>
<accession>E8V8T8</accession>
<keyword evidence="3" id="KW-1185">Reference proteome</keyword>
<evidence type="ECO:0000313" key="2">
    <source>
        <dbReference type="EMBL" id="ADV84125.1"/>
    </source>
</evidence>
<organism evidence="2 3">
    <name type="scientific">Terriglobus saanensis (strain ATCC BAA-1853 / DSM 23119 / SP1PR4)</name>
    <dbReference type="NCBI Taxonomy" id="401053"/>
    <lineage>
        <taxon>Bacteria</taxon>
        <taxon>Pseudomonadati</taxon>
        <taxon>Acidobacteriota</taxon>
        <taxon>Terriglobia</taxon>
        <taxon>Terriglobales</taxon>
        <taxon>Acidobacteriaceae</taxon>
        <taxon>Terriglobus</taxon>
    </lineage>
</organism>
<dbReference type="GO" id="GO:0004568">
    <property type="term" value="F:chitinase activity"/>
    <property type="evidence" value="ECO:0007669"/>
    <property type="project" value="InterPro"/>
</dbReference>